<dbReference type="AlphaFoldDB" id="A0A8J7MA69"/>
<evidence type="ECO:0000313" key="3">
    <source>
        <dbReference type="Proteomes" id="UP000655420"/>
    </source>
</evidence>
<sequence length="421" mass="46607">MERLRLAVVGGGIAGLGAAWLLSRSHDVVLFEAEKRLGGHARTIEVAGPDGPVPVDTGFIVFNHVNYPHLTGLFEHLAVPTKQSDMSFAVSVDDGAIEYGCKTVNAALAQRANALRPAFWRMIRDIMVFNRTALAVAQSDPRMTIDGLIEAQRLGEWFTRYYLLPMSGAIWSTPREEMRNFPALALARFFENHGLLSLNGQHQWWTVDGGSREYVARMATSMAAELRLGAPVRAVTRDGHGVLVKTDGAEPERFDQVILAGHSDQTLALLADADAAERRVLERVRYKPNLAILHTDASQMPKRRACWSSWVYQASSTAQESSASVTYWMNSLQGIPETTPLFVSLNPARPIPEDKILDQHVCHHPQFDLHAMAAQAELPTIQGRNRTWFCGAWTRHGFHEDGLRSAVTVASELGVTPPWQS</sequence>
<dbReference type="InterPro" id="IPR036188">
    <property type="entry name" value="FAD/NAD-bd_sf"/>
</dbReference>
<reference evidence="2" key="1">
    <citation type="submission" date="2020-12" db="EMBL/GenBank/DDBJ databases">
        <title>Bacterial taxonomy.</title>
        <authorList>
            <person name="Pan X."/>
        </authorList>
    </citation>
    <scope>NUCLEOTIDE SEQUENCE</scope>
    <source>
        <strain evidence="2">M0105</strain>
    </source>
</reference>
<dbReference type="SUPFAM" id="SSF51905">
    <property type="entry name" value="FAD/NAD(P)-binding domain"/>
    <property type="match status" value="1"/>
</dbReference>
<accession>A0A8J7MA69</accession>
<evidence type="ECO:0000259" key="1">
    <source>
        <dbReference type="Pfam" id="PF01593"/>
    </source>
</evidence>
<dbReference type="GO" id="GO:0016491">
    <property type="term" value="F:oxidoreductase activity"/>
    <property type="evidence" value="ECO:0007669"/>
    <property type="project" value="InterPro"/>
</dbReference>
<dbReference type="EMBL" id="JAEHHL010000013">
    <property type="protein sequence ID" value="MBK0401048.1"/>
    <property type="molecule type" value="Genomic_DNA"/>
</dbReference>
<dbReference type="PANTHER" id="PTHR42923:SF17">
    <property type="entry name" value="AMINE OXIDASE DOMAIN-CONTAINING PROTEIN"/>
    <property type="match status" value="1"/>
</dbReference>
<dbReference type="InterPro" id="IPR050464">
    <property type="entry name" value="Zeta_carotene_desat/Oxidored"/>
</dbReference>
<comment type="caution">
    <text evidence="2">The sequence shown here is derived from an EMBL/GenBank/DDBJ whole genome shotgun (WGS) entry which is preliminary data.</text>
</comment>
<name>A0A8J7MA69_9RHOB</name>
<protein>
    <submittedName>
        <fullName evidence="2">FAD-dependent oxidoreductase</fullName>
    </submittedName>
</protein>
<dbReference type="Gene3D" id="3.50.50.60">
    <property type="entry name" value="FAD/NAD(P)-binding domain"/>
    <property type="match status" value="1"/>
</dbReference>
<evidence type="ECO:0000313" key="2">
    <source>
        <dbReference type="EMBL" id="MBK0401048.1"/>
    </source>
</evidence>
<dbReference type="RefSeq" id="WP_200613077.1">
    <property type="nucleotide sequence ID" value="NZ_JAEHHL010000013.1"/>
</dbReference>
<dbReference type="Proteomes" id="UP000655420">
    <property type="component" value="Unassembled WGS sequence"/>
</dbReference>
<organism evidence="2 3">
    <name type="scientific">Thermohalobaculum xanthum</name>
    <dbReference type="NCBI Taxonomy" id="2753746"/>
    <lineage>
        <taxon>Bacteria</taxon>
        <taxon>Pseudomonadati</taxon>
        <taxon>Pseudomonadota</taxon>
        <taxon>Alphaproteobacteria</taxon>
        <taxon>Rhodobacterales</taxon>
        <taxon>Paracoccaceae</taxon>
        <taxon>Thermohalobaculum</taxon>
    </lineage>
</organism>
<dbReference type="Pfam" id="PF01593">
    <property type="entry name" value="Amino_oxidase"/>
    <property type="match status" value="1"/>
</dbReference>
<dbReference type="Gene3D" id="3.30.70.1990">
    <property type="match status" value="1"/>
</dbReference>
<dbReference type="PANTHER" id="PTHR42923">
    <property type="entry name" value="PROTOPORPHYRINOGEN OXIDASE"/>
    <property type="match status" value="1"/>
</dbReference>
<dbReference type="InterPro" id="IPR002937">
    <property type="entry name" value="Amino_oxidase"/>
</dbReference>
<dbReference type="Gene3D" id="1.10.405.20">
    <property type="match status" value="1"/>
</dbReference>
<gene>
    <name evidence="2" type="ORF">H0I76_17765</name>
</gene>
<proteinExistence type="predicted"/>
<feature type="domain" description="Amine oxidase" evidence="1">
    <location>
        <begin position="13"/>
        <end position="265"/>
    </location>
</feature>
<keyword evidence="3" id="KW-1185">Reference proteome</keyword>